<reference evidence="7" key="1">
    <citation type="submission" date="2022-08" db="EMBL/GenBank/DDBJ databases">
        <title>Complete genome sequence of 14 non-tuberculosis mycobacteria type-strains.</title>
        <authorList>
            <person name="Igarashi Y."/>
            <person name="Osugi A."/>
            <person name="Mitarai S."/>
        </authorList>
    </citation>
    <scope>NUCLEOTIDE SEQUENCE</scope>
    <source>
        <strain evidence="7">DSM 45575</strain>
    </source>
</reference>
<evidence type="ECO:0000256" key="1">
    <source>
        <dbReference type="ARBA" id="ARBA00023015"/>
    </source>
</evidence>
<evidence type="ECO:0000313" key="8">
    <source>
        <dbReference type="Proteomes" id="UP001055200"/>
    </source>
</evidence>
<evidence type="ECO:0000256" key="4">
    <source>
        <dbReference type="PROSITE-ProRule" id="PRU00335"/>
    </source>
</evidence>
<evidence type="ECO:0000259" key="6">
    <source>
        <dbReference type="PROSITE" id="PS50977"/>
    </source>
</evidence>
<proteinExistence type="predicted"/>
<evidence type="ECO:0000256" key="5">
    <source>
        <dbReference type="SAM" id="MobiDB-lite"/>
    </source>
</evidence>
<dbReference type="Proteomes" id="UP001055200">
    <property type="component" value="Chromosome"/>
</dbReference>
<feature type="region of interest" description="Disordered" evidence="5">
    <location>
        <begin position="203"/>
        <end position="222"/>
    </location>
</feature>
<feature type="domain" description="HTH tetR-type" evidence="6">
    <location>
        <begin position="17"/>
        <end position="77"/>
    </location>
</feature>
<dbReference type="InterPro" id="IPR050109">
    <property type="entry name" value="HTH-type_TetR-like_transc_reg"/>
</dbReference>
<dbReference type="PANTHER" id="PTHR30055:SF234">
    <property type="entry name" value="HTH-TYPE TRANSCRIPTIONAL REGULATOR BETI"/>
    <property type="match status" value="1"/>
</dbReference>
<dbReference type="InterPro" id="IPR009057">
    <property type="entry name" value="Homeodomain-like_sf"/>
</dbReference>
<protein>
    <submittedName>
        <fullName evidence="7">TetR/AcrR family transcriptional regulator</fullName>
    </submittedName>
</protein>
<keyword evidence="8" id="KW-1185">Reference proteome</keyword>
<dbReference type="Pfam" id="PF17925">
    <property type="entry name" value="TetR_C_20"/>
    <property type="match status" value="1"/>
</dbReference>
<dbReference type="RefSeq" id="WP_240171489.1">
    <property type="nucleotide sequence ID" value="NZ_CP092365.1"/>
</dbReference>
<keyword evidence="1" id="KW-0805">Transcription regulation</keyword>
<evidence type="ECO:0000256" key="3">
    <source>
        <dbReference type="ARBA" id="ARBA00023163"/>
    </source>
</evidence>
<dbReference type="Gene3D" id="1.10.357.10">
    <property type="entry name" value="Tetracycline Repressor, domain 2"/>
    <property type="match status" value="1"/>
</dbReference>
<keyword evidence="3" id="KW-0804">Transcription</keyword>
<dbReference type="InterPro" id="IPR001647">
    <property type="entry name" value="HTH_TetR"/>
</dbReference>
<sequence length="222" mass="24670">MTSGSGDNAGVGRRVSGPHDDRLLGVVVEILDTEGYDAVQLREVARRACTSLSTIYKRYPSRDDLIFAALQTWVEQHRYASVAAHPREPGTSLYTALTDLFRTIFKPWEQHPGMLTAYFRVRSAPNGQKLFRQGLAIVAPAGRELLADVDDEFIDDFDDIISSVVYGLLGRFVAGEIAVTDILPTLDRAVYWLTTGYEATRVQRSDHTARPERPGSAPRSKD</sequence>
<gene>
    <name evidence="7" type="ORF">MIU77_02395</name>
</gene>
<evidence type="ECO:0000256" key="2">
    <source>
        <dbReference type="ARBA" id="ARBA00023125"/>
    </source>
</evidence>
<dbReference type="SUPFAM" id="SSF46689">
    <property type="entry name" value="Homeodomain-like"/>
    <property type="match status" value="1"/>
</dbReference>
<feature type="DNA-binding region" description="H-T-H motif" evidence="4">
    <location>
        <begin position="40"/>
        <end position="59"/>
    </location>
</feature>
<organism evidence="7 8">
    <name type="scientific">Mycolicibacillus parakoreensis</name>
    <dbReference type="NCBI Taxonomy" id="1069221"/>
    <lineage>
        <taxon>Bacteria</taxon>
        <taxon>Bacillati</taxon>
        <taxon>Actinomycetota</taxon>
        <taxon>Actinomycetes</taxon>
        <taxon>Mycobacteriales</taxon>
        <taxon>Mycobacteriaceae</taxon>
        <taxon>Mycolicibacillus</taxon>
    </lineage>
</organism>
<dbReference type="PROSITE" id="PS50977">
    <property type="entry name" value="HTH_TETR_2"/>
    <property type="match status" value="1"/>
</dbReference>
<name>A0ABY3U660_9MYCO</name>
<dbReference type="Pfam" id="PF00440">
    <property type="entry name" value="TetR_N"/>
    <property type="match status" value="1"/>
</dbReference>
<evidence type="ECO:0000313" key="7">
    <source>
        <dbReference type="EMBL" id="ULN53236.1"/>
    </source>
</evidence>
<dbReference type="EMBL" id="CP092365">
    <property type="protein sequence ID" value="ULN53236.1"/>
    <property type="molecule type" value="Genomic_DNA"/>
</dbReference>
<keyword evidence="2 4" id="KW-0238">DNA-binding</keyword>
<accession>A0ABY3U660</accession>
<dbReference type="PANTHER" id="PTHR30055">
    <property type="entry name" value="HTH-TYPE TRANSCRIPTIONAL REGULATOR RUTR"/>
    <property type="match status" value="1"/>
</dbReference>
<dbReference type="InterPro" id="IPR041642">
    <property type="entry name" value="KstR_C"/>
</dbReference>